<feature type="compositionally biased region" description="Low complexity" evidence="2">
    <location>
        <begin position="95"/>
        <end position="125"/>
    </location>
</feature>
<comment type="caution">
    <text evidence="3">The sequence shown here is derived from an EMBL/GenBank/DDBJ whole genome shotgun (WGS) entry which is preliminary data.</text>
</comment>
<proteinExistence type="inferred from homology"/>
<evidence type="ECO:0000313" key="3">
    <source>
        <dbReference type="EMBL" id="KAL3794012.1"/>
    </source>
</evidence>
<sequence length="565" mass="55616">MSNDNSSVSSGGGGGLGGGAYGLGGLVASNPARAGGGNGGGGISLPMNYNGILAGGAPSSSSGGLSPSPMTGLPIGGGGGLGLGGGINIGGGGALSSSSSSSSSGGSSRLLPLSSSGGSSSSSDIGSGGLDVGGGGNGNGNGGGGQRQHLAHHQFASVGSLGGVGLGAGGGGMMMGGNNNGNNGAIGVSSGGIASASSLSMSSGLVVGGGSAGGSGIDPPRPPSASAIGMSSSSSNGGGGGGGNGGGSVDELHVLVLQLVSHDQREGALLELSKKRESFPDLAPILWHTVGTVAALLQEIVAIYPLLTPPTLTAHASNRVCNALALLQCVASHPDTRGLFLNAHVPLYLYPFLNTQSKSRPFEYLRLTSLGVIGALVKMDDADVINFLLQTEIIPLCLRIMEAGSELSKTVATFIVQKILLDDVGLGYVCATAERFYAVSTVLNNMVGMLVMSPSVRLLKHIVRCYLRLSDNTRARDALRQALPTSLRDDTFSMALRDDMTVKKWLSQLLNTVGPPDQSLPQGAQASGGMMGSSRLASVAGVMGMGGGLMVGGGGMGGGEGVELQ</sequence>
<evidence type="ECO:0000256" key="1">
    <source>
        <dbReference type="ARBA" id="ARBA00006385"/>
    </source>
</evidence>
<dbReference type="Proteomes" id="UP001530315">
    <property type="component" value="Unassembled WGS sequence"/>
</dbReference>
<dbReference type="InterPro" id="IPR007216">
    <property type="entry name" value="CNOT9"/>
</dbReference>
<dbReference type="InterPro" id="IPR011989">
    <property type="entry name" value="ARM-like"/>
</dbReference>
<dbReference type="Pfam" id="PF04078">
    <property type="entry name" value="Rcd1"/>
    <property type="match status" value="1"/>
</dbReference>
<feature type="region of interest" description="Disordered" evidence="2">
    <location>
        <begin position="211"/>
        <end position="245"/>
    </location>
</feature>
<organism evidence="3 4">
    <name type="scientific">Stephanodiscus triporus</name>
    <dbReference type="NCBI Taxonomy" id="2934178"/>
    <lineage>
        <taxon>Eukaryota</taxon>
        <taxon>Sar</taxon>
        <taxon>Stramenopiles</taxon>
        <taxon>Ochrophyta</taxon>
        <taxon>Bacillariophyta</taxon>
        <taxon>Coscinodiscophyceae</taxon>
        <taxon>Thalassiosirophycidae</taxon>
        <taxon>Stephanodiscales</taxon>
        <taxon>Stephanodiscaceae</taxon>
        <taxon>Stephanodiscus</taxon>
    </lineage>
</organism>
<reference evidence="3 4" key="1">
    <citation type="submission" date="2024-10" db="EMBL/GenBank/DDBJ databases">
        <title>Updated reference genomes for cyclostephanoid diatoms.</title>
        <authorList>
            <person name="Roberts W.R."/>
            <person name="Alverson A.J."/>
        </authorList>
    </citation>
    <scope>NUCLEOTIDE SEQUENCE [LARGE SCALE GENOMIC DNA]</scope>
    <source>
        <strain evidence="3 4">AJA276-08</strain>
    </source>
</reference>
<evidence type="ECO:0000256" key="2">
    <source>
        <dbReference type="SAM" id="MobiDB-lite"/>
    </source>
</evidence>
<accession>A0ABD3Q1U6</accession>
<name>A0ABD3Q1U6_9STRA</name>
<protein>
    <recommendedName>
        <fullName evidence="5">Cell differentiation protein rcd1</fullName>
    </recommendedName>
</protein>
<feature type="compositionally biased region" description="Gly residues" evidence="2">
    <location>
        <begin position="126"/>
        <end position="146"/>
    </location>
</feature>
<dbReference type="InterPro" id="IPR016024">
    <property type="entry name" value="ARM-type_fold"/>
</dbReference>
<evidence type="ECO:0008006" key="5">
    <source>
        <dbReference type="Google" id="ProtNLM"/>
    </source>
</evidence>
<comment type="similarity">
    <text evidence="1">Belongs to the CNOT9 family.</text>
</comment>
<evidence type="ECO:0000313" key="4">
    <source>
        <dbReference type="Proteomes" id="UP001530315"/>
    </source>
</evidence>
<gene>
    <name evidence="3" type="ORF">ACHAW5_004297</name>
</gene>
<dbReference type="FunFam" id="1.25.10.10:FF:000014">
    <property type="entry name" value="Cell differentiation protein RCD1"/>
    <property type="match status" value="1"/>
</dbReference>
<dbReference type="SUPFAM" id="SSF48371">
    <property type="entry name" value="ARM repeat"/>
    <property type="match status" value="1"/>
</dbReference>
<keyword evidence="4" id="KW-1185">Reference proteome</keyword>
<dbReference type="PANTHER" id="PTHR12262">
    <property type="entry name" value="CCR4-NOT TRANSCRIPTION COMPLEX SUBUNIT 9"/>
    <property type="match status" value="1"/>
</dbReference>
<dbReference type="Gene3D" id="1.25.10.10">
    <property type="entry name" value="Leucine-rich Repeat Variant"/>
    <property type="match status" value="1"/>
</dbReference>
<feature type="compositionally biased region" description="Gly residues" evidence="2">
    <location>
        <begin position="236"/>
        <end position="245"/>
    </location>
</feature>
<feature type="region of interest" description="Disordered" evidence="2">
    <location>
        <begin position="94"/>
        <end position="148"/>
    </location>
</feature>
<dbReference type="AlphaFoldDB" id="A0ABD3Q1U6"/>
<dbReference type="EMBL" id="JALLAZ020000488">
    <property type="protein sequence ID" value="KAL3794012.1"/>
    <property type="molecule type" value="Genomic_DNA"/>
</dbReference>